<protein>
    <recommendedName>
        <fullName evidence="2">DUF342 domain-containing protein</fullName>
    </recommendedName>
</protein>
<evidence type="ECO:0008006" key="2">
    <source>
        <dbReference type="Google" id="ProtNLM"/>
    </source>
</evidence>
<proteinExistence type="predicted"/>
<dbReference type="AlphaFoldDB" id="A0A212IU63"/>
<accession>A0A212IU63</accession>
<name>A0A212IU63_9DELT</name>
<gene>
    <name evidence="1" type="ORF">KL86DPRO_10026</name>
</gene>
<dbReference type="EMBL" id="FLUQ01000001">
    <property type="protein sequence ID" value="SBV90445.1"/>
    <property type="molecule type" value="Genomic_DNA"/>
</dbReference>
<dbReference type="PANTHER" id="PTHR38032">
    <property type="entry name" value="POLYMERASE-RELATED"/>
    <property type="match status" value="1"/>
</dbReference>
<dbReference type="InterPro" id="IPR046865">
    <property type="entry name" value="FapA_b_solenoid"/>
</dbReference>
<dbReference type="PANTHER" id="PTHR38032:SF1">
    <property type="entry name" value="RNA-BINDING PROTEIN KHPB N-TERMINAL DOMAIN-CONTAINING PROTEIN"/>
    <property type="match status" value="1"/>
</dbReference>
<sequence>MPYYLKHYFMPDFNHKRIRPVPMADGSTVAHYLGYVQNVVAGQVLAELIHIDAIPEGYHAQDQPGGAMGRGDDAPIPLEHDFPQQEELAETFEEEEQGYWNFLQNLRKMDHRFIYNNPVFPLGPNCARDPQYPNRIIALANGYGFYHQGLITVKKLLNVRQDVNFHTGNITFVGDIVVHGDVCPGFSLTGSSILVKGRMDGGKIKARGNVVAESGIKGSPDARIRAGLTVRVASCERSTIVTPGNLIVDGTVLHSELFVGGSLVINGRLQGGSAHVGGLVFVKEQLGNIQGAPTQISLGYNPLDFLRLQEIKAMEQEQEQKLAMLAKLARKGPQFAEDVAPAQELATRKCELIGKMHRDGWRKFTADTSRTDRARVIVPGIVYPGAEITIGRAYHKVIDEQRDVFYALHEEEIVHGFPAISKDKMHRIAGLEEDD</sequence>
<evidence type="ECO:0000313" key="1">
    <source>
        <dbReference type="EMBL" id="SBV90445.1"/>
    </source>
</evidence>
<reference evidence="1" key="1">
    <citation type="submission" date="2016-04" db="EMBL/GenBank/DDBJ databases">
        <authorList>
            <person name="Evans L.H."/>
            <person name="Alamgir A."/>
            <person name="Owens N."/>
            <person name="Weber N.D."/>
            <person name="Virtaneva K."/>
            <person name="Barbian K."/>
            <person name="Babar A."/>
            <person name="Rosenke K."/>
        </authorList>
    </citation>
    <scope>NUCLEOTIDE SEQUENCE</scope>
    <source>
        <strain evidence="1">86</strain>
    </source>
</reference>
<organism evidence="1">
    <name type="scientific">uncultured delta proteobacterium</name>
    <dbReference type="NCBI Taxonomy" id="34034"/>
    <lineage>
        <taxon>Bacteria</taxon>
        <taxon>Deltaproteobacteria</taxon>
        <taxon>environmental samples</taxon>
    </lineage>
</organism>
<dbReference type="InterPro" id="IPR005646">
    <property type="entry name" value="FapA"/>
</dbReference>
<dbReference type="Pfam" id="PF03961">
    <property type="entry name" value="FapA"/>
    <property type="match status" value="1"/>
</dbReference>